<evidence type="ECO:0000256" key="1">
    <source>
        <dbReference type="SAM" id="MobiDB-lite"/>
    </source>
</evidence>
<feature type="region of interest" description="Disordered" evidence="1">
    <location>
        <begin position="362"/>
        <end position="386"/>
    </location>
</feature>
<comment type="caution">
    <text evidence="2">The sequence shown here is derived from an EMBL/GenBank/DDBJ whole genome shotgun (WGS) entry which is preliminary data.</text>
</comment>
<feature type="compositionally biased region" description="Low complexity" evidence="1">
    <location>
        <begin position="121"/>
        <end position="136"/>
    </location>
</feature>
<name>A0ABN3VWV4_9ACTN</name>
<feature type="compositionally biased region" description="Pro residues" evidence="1">
    <location>
        <begin position="102"/>
        <end position="112"/>
    </location>
</feature>
<dbReference type="RefSeq" id="WP_344971408.1">
    <property type="nucleotide sequence ID" value="NZ_BAAAVI010000017.1"/>
</dbReference>
<reference evidence="2 3" key="1">
    <citation type="journal article" date="2019" name="Int. J. Syst. Evol. Microbiol.">
        <title>The Global Catalogue of Microorganisms (GCM) 10K type strain sequencing project: providing services to taxonomists for standard genome sequencing and annotation.</title>
        <authorList>
            <consortium name="The Broad Institute Genomics Platform"/>
            <consortium name="The Broad Institute Genome Sequencing Center for Infectious Disease"/>
            <person name="Wu L."/>
            <person name="Ma J."/>
        </authorList>
    </citation>
    <scope>NUCLEOTIDE SEQUENCE [LARGE SCALE GENOMIC DNA]</scope>
    <source>
        <strain evidence="2 3">JCM 6242</strain>
    </source>
</reference>
<accession>A0ABN3VWV4</accession>
<keyword evidence="3" id="KW-1185">Reference proteome</keyword>
<gene>
    <name evidence="2" type="ORF">GCM10010517_28890</name>
</gene>
<sequence>MNPVAVVRAARTVRDELDGLMGHSAGELRDRLDPLLAEAGNQPAGQLADSIIMLIAQYGPAWDRLATLLSLEHGLTAEQVIPMLAEPRAGKRPGPGGTVPEWPVPEPAPGPRPGSALSEWPAAGPAAPGGAASDRPAPGPAGPDMPSTGTMSADWLRSGQDAPPYPVPGAPPGTTPEESPQAPPPPSGPQPPGPQVPQDEGATAMSRAPDAGRGPSMLDRLTGAFRKRRKESPAAPSWDARAGGPEWEAVPLIEAPGEVVGGWGVEMAVGVGPGQGREGSIPREPVELDIQLVAEGFDTPAGWRVRLRADDTNPYPRAVVNLVALPQEEPETARQIEAVYSVRGQVTGYGLRTITVFDSPGRLGGEEVPEPVSGTRIRPVSPGEPPDVTAVIVHGDRPGRLWWTYQSPHFITPDRAEISDLGERASEFGRRLTGAGELSEELGRQVGARVPPGFWELLDAVAGRVAPRRPSVLILSQEPHVPWELAVLEHPYDPSLPRYLNCQTVIGRWPIGGRRPELPPPTQARADNMAVVYGEAQPHPLVGEYGATQVSPALGDVLDLLGRAPDVVHFTAGGAAAEALGPDLGGAPFVFLEEPGDAHAFLLAGASGVVAPLWPNGRGLAQEFYRRCFAGEPPAEVLRSMRGQARGTAEAYRFYGHPWLTLRRTAAPPAV</sequence>
<feature type="region of interest" description="Disordered" evidence="1">
    <location>
        <begin position="86"/>
        <end position="218"/>
    </location>
</feature>
<proteinExistence type="predicted"/>
<protein>
    <recommendedName>
        <fullName evidence="4">CHAT domain-containing protein</fullName>
    </recommendedName>
</protein>
<organism evidence="2 3">
    <name type="scientific">Streptosporangium fragile</name>
    <dbReference type="NCBI Taxonomy" id="46186"/>
    <lineage>
        <taxon>Bacteria</taxon>
        <taxon>Bacillati</taxon>
        <taxon>Actinomycetota</taxon>
        <taxon>Actinomycetes</taxon>
        <taxon>Streptosporangiales</taxon>
        <taxon>Streptosporangiaceae</taxon>
        <taxon>Streptosporangium</taxon>
    </lineage>
</organism>
<evidence type="ECO:0008006" key="4">
    <source>
        <dbReference type="Google" id="ProtNLM"/>
    </source>
</evidence>
<feature type="compositionally biased region" description="Pro residues" evidence="1">
    <location>
        <begin position="181"/>
        <end position="195"/>
    </location>
</feature>
<evidence type="ECO:0000313" key="3">
    <source>
        <dbReference type="Proteomes" id="UP001500831"/>
    </source>
</evidence>
<feature type="compositionally biased region" description="Pro residues" evidence="1">
    <location>
        <begin position="163"/>
        <end position="174"/>
    </location>
</feature>
<dbReference type="EMBL" id="BAAAVI010000017">
    <property type="protein sequence ID" value="GAA2868974.1"/>
    <property type="molecule type" value="Genomic_DNA"/>
</dbReference>
<evidence type="ECO:0000313" key="2">
    <source>
        <dbReference type="EMBL" id="GAA2868974.1"/>
    </source>
</evidence>
<dbReference type="Proteomes" id="UP001500831">
    <property type="component" value="Unassembled WGS sequence"/>
</dbReference>